<dbReference type="CDD" id="cd02964">
    <property type="entry name" value="TryX_like_family"/>
    <property type="match status" value="1"/>
</dbReference>
<dbReference type="InterPro" id="IPR012336">
    <property type="entry name" value="Thioredoxin-like_fold"/>
</dbReference>
<accession>Q8T4L1</accession>
<reference evidence="3" key="1">
    <citation type="submission" date="2002-02" db="EMBL/GenBank/DDBJ databases">
        <title>Thioredoxin of human filarial parasite Brugia malayi.</title>
        <authorList>
            <person name="Wu Y."/>
            <person name="Bianco A.E."/>
        </authorList>
    </citation>
    <scope>NUCLEOTIDE SEQUENCE</scope>
</reference>
<gene>
    <name evidence="3" type="primary">trx</name>
</gene>
<dbReference type="InterPro" id="IPR029519">
    <property type="entry name" value="RdCVF2"/>
</dbReference>
<dbReference type="InterPro" id="IPR013766">
    <property type="entry name" value="Thioredoxin_domain"/>
</dbReference>
<dbReference type="SMR" id="Q8T4L1"/>
<feature type="transmembrane region" description="Helical" evidence="1">
    <location>
        <begin position="170"/>
        <end position="191"/>
    </location>
</feature>
<dbReference type="Gene3D" id="3.40.30.10">
    <property type="entry name" value="Glutaredoxin"/>
    <property type="match status" value="1"/>
</dbReference>
<keyword evidence="1" id="KW-0812">Transmembrane</keyword>
<keyword evidence="1" id="KW-0472">Membrane</keyword>
<organism evidence="3">
    <name type="scientific">Brugia malayi</name>
    <name type="common">Filarial nematode worm</name>
    <dbReference type="NCBI Taxonomy" id="6279"/>
    <lineage>
        <taxon>Eukaryota</taxon>
        <taxon>Metazoa</taxon>
        <taxon>Ecdysozoa</taxon>
        <taxon>Nematoda</taxon>
        <taxon>Chromadorea</taxon>
        <taxon>Rhabditida</taxon>
        <taxon>Spirurina</taxon>
        <taxon>Spiruromorpha</taxon>
        <taxon>Filarioidea</taxon>
        <taxon>Onchocercidae</taxon>
        <taxon>Brugia</taxon>
    </lineage>
</organism>
<feature type="transmembrane region" description="Helical" evidence="1">
    <location>
        <begin position="138"/>
        <end position="158"/>
    </location>
</feature>
<dbReference type="GO" id="GO:0045494">
    <property type="term" value="P:photoreceptor cell maintenance"/>
    <property type="evidence" value="ECO:0007669"/>
    <property type="project" value="InterPro"/>
</dbReference>
<proteinExistence type="evidence at transcript level"/>
<dbReference type="PANTHER" id="PTHR46762">
    <property type="entry name" value="NUCLEOREDOXIN-LIKE PROTEIN 2"/>
    <property type="match status" value="1"/>
</dbReference>
<dbReference type="PROSITE" id="PS51352">
    <property type="entry name" value="THIOREDOXIN_2"/>
    <property type="match status" value="1"/>
</dbReference>
<dbReference type="GO" id="GO:0007600">
    <property type="term" value="P:sensory perception"/>
    <property type="evidence" value="ECO:0007669"/>
    <property type="project" value="InterPro"/>
</dbReference>
<evidence type="ECO:0000256" key="1">
    <source>
        <dbReference type="SAM" id="Phobius"/>
    </source>
</evidence>
<dbReference type="EMBL" id="AY080907">
    <property type="protein sequence ID" value="AAL91107.1"/>
    <property type="molecule type" value="mRNA"/>
</dbReference>
<sequence>MADLLANINLKKADGTVKKGSDALANKKVVALYFSAHWCPQCRQFTPILKEFYEEVDDDQFEIVFVSLDHSEEDLNNYVKESHGNWYYVPFGSSEIEKLKNKYEVAGIPMLIVIKSDGNVITKNGRADVSGKAPPQTLSSWLAAAYCGLNEIIYWYFYYHFLLFRIFKRIFLIISLSYLYGIRMEIFGSAFV</sequence>
<name>Q8T4L1_BRUMA</name>
<dbReference type="AlphaFoldDB" id="Q8T4L1"/>
<dbReference type="InterPro" id="IPR036249">
    <property type="entry name" value="Thioredoxin-like_sf"/>
</dbReference>
<feature type="domain" description="Thioredoxin" evidence="2">
    <location>
        <begin position="1"/>
        <end position="147"/>
    </location>
</feature>
<dbReference type="Pfam" id="PF13905">
    <property type="entry name" value="Thioredoxin_8"/>
    <property type="match status" value="1"/>
</dbReference>
<dbReference type="SUPFAM" id="SSF52833">
    <property type="entry name" value="Thioredoxin-like"/>
    <property type="match status" value="1"/>
</dbReference>
<keyword evidence="1" id="KW-1133">Transmembrane helix</keyword>
<protein>
    <submittedName>
        <fullName evidence="3">Thioredoxin</fullName>
    </submittedName>
</protein>
<evidence type="ECO:0000259" key="2">
    <source>
        <dbReference type="PROSITE" id="PS51352"/>
    </source>
</evidence>
<evidence type="ECO:0000313" key="3">
    <source>
        <dbReference type="EMBL" id="AAL91107.1"/>
    </source>
</evidence>
<dbReference type="PANTHER" id="PTHR46762:SF1">
    <property type="entry name" value="NUCLEOREDOXIN-LIKE PROTEIN 2"/>
    <property type="match status" value="1"/>
</dbReference>